<dbReference type="AlphaFoldDB" id="A0AAE0I6P1"/>
<keyword evidence="2" id="KW-1185">Reference proteome</keyword>
<comment type="caution">
    <text evidence="1">The sequence shown here is derived from an EMBL/GenBank/DDBJ whole genome shotgun (WGS) entry which is preliminary data.</text>
</comment>
<accession>A0AAE0I6P1</accession>
<reference evidence="1" key="2">
    <citation type="submission" date="2023-06" db="EMBL/GenBank/DDBJ databases">
        <authorList>
            <consortium name="Lawrence Berkeley National Laboratory"/>
            <person name="Haridas S."/>
            <person name="Hensen N."/>
            <person name="Bonometti L."/>
            <person name="Westerberg I."/>
            <person name="Brannstrom I.O."/>
            <person name="Guillou S."/>
            <person name="Cros-Aarteil S."/>
            <person name="Calhoun S."/>
            <person name="Kuo A."/>
            <person name="Mondo S."/>
            <person name="Pangilinan J."/>
            <person name="Riley R."/>
            <person name="Labutti K."/>
            <person name="Andreopoulos B."/>
            <person name="Lipzen A."/>
            <person name="Chen C."/>
            <person name="Yanf M."/>
            <person name="Daum C."/>
            <person name="Ng V."/>
            <person name="Clum A."/>
            <person name="Steindorff A."/>
            <person name="Ohm R."/>
            <person name="Martin F."/>
            <person name="Silar P."/>
            <person name="Natvig D."/>
            <person name="Lalanne C."/>
            <person name="Gautier V."/>
            <person name="Ament-Velasquez S.L."/>
            <person name="Kruys A."/>
            <person name="Hutchinson M.I."/>
            <person name="Powell A.J."/>
            <person name="Barry K."/>
            <person name="Miller A.N."/>
            <person name="Grigoriev I.V."/>
            <person name="Debuchy R."/>
            <person name="Gladieux P."/>
            <person name="Thoren M.H."/>
            <person name="Johannesson H."/>
        </authorList>
    </citation>
    <scope>NUCLEOTIDE SEQUENCE</scope>
    <source>
        <strain evidence="1">CBS 118394</strain>
    </source>
</reference>
<reference evidence="1" key="1">
    <citation type="journal article" date="2023" name="Mol. Phylogenet. Evol.">
        <title>Genome-scale phylogeny and comparative genomics of the fungal order Sordariales.</title>
        <authorList>
            <person name="Hensen N."/>
            <person name="Bonometti L."/>
            <person name="Westerberg I."/>
            <person name="Brannstrom I.O."/>
            <person name="Guillou S."/>
            <person name="Cros-Aarteil S."/>
            <person name="Calhoun S."/>
            <person name="Haridas S."/>
            <person name="Kuo A."/>
            <person name="Mondo S."/>
            <person name="Pangilinan J."/>
            <person name="Riley R."/>
            <person name="LaButti K."/>
            <person name="Andreopoulos B."/>
            <person name="Lipzen A."/>
            <person name="Chen C."/>
            <person name="Yan M."/>
            <person name="Daum C."/>
            <person name="Ng V."/>
            <person name="Clum A."/>
            <person name="Steindorff A."/>
            <person name="Ohm R.A."/>
            <person name="Martin F."/>
            <person name="Silar P."/>
            <person name="Natvig D.O."/>
            <person name="Lalanne C."/>
            <person name="Gautier V."/>
            <person name="Ament-Velasquez S.L."/>
            <person name="Kruys A."/>
            <person name="Hutchinson M.I."/>
            <person name="Powell A.J."/>
            <person name="Barry K."/>
            <person name="Miller A.N."/>
            <person name="Grigoriev I.V."/>
            <person name="Debuchy R."/>
            <person name="Gladieux P."/>
            <person name="Hiltunen Thoren M."/>
            <person name="Johannesson H."/>
        </authorList>
    </citation>
    <scope>NUCLEOTIDE SEQUENCE</scope>
    <source>
        <strain evidence="1">CBS 118394</strain>
    </source>
</reference>
<proteinExistence type="predicted"/>
<gene>
    <name evidence="1" type="ORF">B0H66DRAFT_257634</name>
</gene>
<evidence type="ECO:0000313" key="2">
    <source>
        <dbReference type="Proteomes" id="UP001283341"/>
    </source>
</evidence>
<name>A0AAE0I6P1_9PEZI</name>
<protein>
    <submittedName>
        <fullName evidence="1">Uncharacterized protein</fullName>
    </submittedName>
</protein>
<dbReference type="Proteomes" id="UP001283341">
    <property type="component" value="Unassembled WGS sequence"/>
</dbReference>
<dbReference type="EMBL" id="JAUEDM010000004">
    <property type="protein sequence ID" value="KAK3319122.1"/>
    <property type="molecule type" value="Genomic_DNA"/>
</dbReference>
<sequence length="204" mass="22187">MAQGTGNVSTPRDTTAGLDRASQLRIYELHGQHSLHGIELRPTTMDECSGHSSSTLGSKPREVIGHIFSQCNIPRQGTRSLIAFVVSRPGRRKKRGSSVAELQIHAGSSGSWQQSFWSPTTTPTGRLTISHVREVHYIYMVLLTGQSPVGCVISCFLVARRVFGLFATTNICSYRTPTQISATEADITNLASRTEPCNLWSAAG</sequence>
<organism evidence="1 2">
    <name type="scientific">Apodospora peruviana</name>
    <dbReference type="NCBI Taxonomy" id="516989"/>
    <lineage>
        <taxon>Eukaryota</taxon>
        <taxon>Fungi</taxon>
        <taxon>Dikarya</taxon>
        <taxon>Ascomycota</taxon>
        <taxon>Pezizomycotina</taxon>
        <taxon>Sordariomycetes</taxon>
        <taxon>Sordariomycetidae</taxon>
        <taxon>Sordariales</taxon>
        <taxon>Lasiosphaeriaceae</taxon>
        <taxon>Apodospora</taxon>
    </lineage>
</organism>
<evidence type="ECO:0000313" key="1">
    <source>
        <dbReference type="EMBL" id="KAK3319122.1"/>
    </source>
</evidence>